<evidence type="ECO:0000313" key="1">
    <source>
        <dbReference type="EMBL" id="SNT28351.1"/>
    </source>
</evidence>
<dbReference type="OrthoDB" id="4548523at2"/>
<dbReference type="InterPro" id="IPR007061">
    <property type="entry name" value="MST-like"/>
</dbReference>
<organism evidence="1 2">
    <name type="scientific">Asanoa hainanensis</name>
    <dbReference type="NCBI Taxonomy" id="560556"/>
    <lineage>
        <taxon>Bacteria</taxon>
        <taxon>Bacillati</taxon>
        <taxon>Actinomycetota</taxon>
        <taxon>Actinomycetes</taxon>
        <taxon>Micromonosporales</taxon>
        <taxon>Micromonosporaceae</taxon>
        <taxon>Asanoa</taxon>
    </lineage>
</organism>
<sequence length="180" mass="19311">MSEHLTGPPAAGNEVDTLLGALERQRGYIAWKCGGLDAAGLRATLGPSTVTLGGLLKHLAAVEEHTFSMKLFGRPVGEPFASGWELDEDWEWHSAAADSPTELMALWESAVARSRVLVAQALAEGGLDFPGAATWPDGRRASLRRHLIDMVEEYARHVGQADLIRESIDGLVGEDPADEA</sequence>
<dbReference type="EMBL" id="FZPH01000004">
    <property type="protein sequence ID" value="SNT28351.1"/>
    <property type="molecule type" value="Genomic_DNA"/>
</dbReference>
<dbReference type="Proteomes" id="UP000198362">
    <property type="component" value="Unassembled WGS sequence"/>
</dbReference>
<name>A0A239LD06_9ACTN</name>
<accession>A0A239LD06</accession>
<proteinExistence type="predicted"/>
<dbReference type="SUPFAM" id="SSF109854">
    <property type="entry name" value="DinB/YfiT-like putative metalloenzymes"/>
    <property type="match status" value="1"/>
</dbReference>
<protein>
    <recommendedName>
        <fullName evidence="3">DinB superfamily protein</fullName>
    </recommendedName>
</protein>
<reference evidence="1 2" key="1">
    <citation type="submission" date="2017-06" db="EMBL/GenBank/DDBJ databases">
        <authorList>
            <person name="Kim H.J."/>
            <person name="Triplett B.A."/>
        </authorList>
    </citation>
    <scope>NUCLEOTIDE SEQUENCE [LARGE SCALE GENOMIC DNA]</scope>
    <source>
        <strain evidence="1 2">CGMCC 4.5593</strain>
    </source>
</reference>
<dbReference type="Pfam" id="PF04978">
    <property type="entry name" value="MST"/>
    <property type="match status" value="1"/>
</dbReference>
<gene>
    <name evidence="1" type="ORF">SAMN05421812_104228</name>
</gene>
<dbReference type="RefSeq" id="WP_089247965.1">
    <property type="nucleotide sequence ID" value="NZ_FZPH01000004.1"/>
</dbReference>
<evidence type="ECO:0000313" key="2">
    <source>
        <dbReference type="Proteomes" id="UP000198362"/>
    </source>
</evidence>
<dbReference type="AlphaFoldDB" id="A0A239LD06"/>
<keyword evidence="2" id="KW-1185">Reference proteome</keyword>
<dbReference type="InterPro" id="IPR034660">
    <property type="entry name" value="DinB/YfiT-like"/>
</dbReference>
<dbReference type="Gene3D" id="1.20.120.450">
    <property type="entry name" value="dinb family like domain"/>
    <property type="match status" value="1"/>
</dbReference>
<evidence type="ECO:0008006" key="3">
    <source>
        <dbReference type="Google" id="ProtNLM"/>
    </source>
</evidence>